<dbReference type="UniPathway" id="UPA00241">
    <property type="reaction ID" value="UER00353"/>
</dbReference>
<feature type="binding site" evidence="3">
    <location>
        <begin position="321"/>
        <end position="324"/>
    </location>
    <ligand>
        <name>CTP</name>
        <dbReference type="ChEBI" id="CHEBI:37563"/>
    </ligand>
</feature>
<dbReference type="GO" id="GO:0015937">
    <property type="term" value="P:coenzyme A biosynthetic process"/>
    <property type="evidence" value="ECO:0007669"/>
    <property type="project" value="UniProtKB-UniRule"/>
</dbReference>
<dbReference type="GO" id="GO:0015941">
    <property type="term" value="P:pantothenate catabolic process"/>
    <property type="evidence" value="ECO:0007669"/>
    <property type="project" value="InterPro"/>
</dbReference>
<dbReference type="GO" id="GO:0004633">
    <property type="term" value="F:phosphopantothenoylcysteine decarboxylase activity"/>
    <property type="evidence" value="ECO:0007669"/>
    <property type="project" value="UniProtKB-UniRule"/>
</dbReference>
<gene>
    <name evidence="3 7" type="primary">coaBC</name>
    <name evidence="7" type="ORF">GTW58_01955</name>
</gene>
<comment type="catalytic activity">
    <reaction evidence="3 4">
        <text>N-[(R)-4-phosphopantothenoyl]-L-cysteine + H(+) = (R)-4'-phosphopantetheine + CO2</text>
        <dbReference type="Rhea" id="RHEA:16793"/>
        <dbReference type="ChEBI" id="CHEBI:15378"/>
        <dbReference type="ChEBI" id="CHEBI:16526"/>
        <dbReference type="ChEBI" id="CHEBI:59458"/>
        <dbReference type="ChEBI" id="CHEBI:61723"/>
        <dbReference type="EC" id="4.1.1.36"/>
    </reaction>
</comment>
<comment type="caution">
    <text evidence="7">The sequence shown here is derived from an EMBL/GenBank/DDBJ whole genome shotgun (WGS) entry which is preliminary data.</text>
</comment>
<feature type="binding site" evidence="3">
    <location>
        <position position="365"/>
    </location>
    <ligand>
        <name>CTP</name>
        <dbReference type="ChEBI" id="CHEBI:37563"/>
    </ligand>
</feature>
<feature type="binding site" evidence="3">
    <location>
        <position position="302"/>
    </location>
    <ligand>
        <name>CTP</name>
        <dbReference type="ChEBI" id="CHEBI:37563"/>
    </ligand>
</feature>
<dbReference type="Proteomes" id="UP000521379">
    <property type="component" value="Unassembled WGS sequence"/>
</dbReference>
<dbReference type="EMBL" id="JAAVUN010000002">
    <property type="protein sequence ID" value="NKE08730.1"/>
    <property type="molecule type" value="Genomic_DNA"/>
</dbReference>
<dbReference type="Gene3D" id="3.40.50.1950">
    <property type="entry name" value="Flavin prenyltransferase-like"/>
    <property type="match status" value="1"/>
</dbReference>
<evidence type="ECO:0000256" key="1">
    <source>
        <dbReference type="ARBA" id="ARBA00022793"/>
    </source>
</evidence>
<comment type="cofactor">
    <cofactor evidence="3">
        <name>FMN</name>
        <dbReference type="ChEBI" id="CHEBI:58210"/>
    </cofactor>
    <text evidence="3">Binds 1 FMN per subunit.</text>
</comment>
<comment type="catalytic activity">
    <reaction evidence="3 4">
        <text>(R)-4'-phosphopantothenate + L-cysteine + CTP = N-[(R)-4-phosphopantothenoyl]-L-cysteine + CMP + diphosphate + H(+)</text>
        <dbReference type="Rhea" id="RHEA:19397"/>
        <dbReference type="ChEBI" id="CHEBI:10986"/>
        <dbReference type="ChEBI" id="CHEBI:15378"/>
        <dbReference type="ChEBI" id="CHEBI:33019"/>
        <dbReference type="ChEBI" id="CHEBI:35235"/>
        <dbReference type="ChEBI" id="CHEBI:37563"/>
        <dbReference type="ChEBI" id="CHEBI:59458"/>
        <dbReference type="ChEBI" id="CHEBI:60377"/>
        <dbReference type="EC" id="6.3.2.5"/>
    </reaction>
</comment>
<comment type="caution">
    <text evidence="3">Lacks conserved residue(s) required for the propagation of feature annotation.</text>
</comment>
<evidence type="ECO:0000256" key="4">
    <source>
        <dbReference type="RuleBase" id="RU364078"/>
    </source>
</evidence>
<feature type="binding site" evidence="3">
    <location>
        <position position="343"/>
    </location>
    <ligand>
        <name>CTP</name>
        <dbReference type="ChEBI" id="CHEBI:37563"/>
    </ligand>
</feature>
<dbReference type="HAMAP" id="MF_02225">
    <property type="entry name" value="CoaBC"/>
    <property type="match status" value="1"/>
</dbReference>
<dbReference type="GO" id="GO:0071513">
    <property type="term" value="C:phosphopantothenoylcysteine decarboxylase complex"/>
    <property type="evidence" value="ECO:0007669"/>
    <property type="project" value="TreeGrafter"/>
</dbReference>
<name>A0A846TP56_9MICC</name>
<evidence type="ECO:0000259" key="6">
    <source>
        <dbReference type="Pfam" id="PF04127"/>
    </source>
</evidence>
<dbReference type="EC" id="4.1.1.36" evidence="3"/>
<reference evidence="7 8" key="1">
    <citation type="submission" date="2020-02" db="EMBL/GenBank/DDBJ databases">
        <authorList>
            <person name="Sun Q."/>
        </authorList>
    </citation>
    <scope>NUCLEOTIDE SEQUENCE [LARGE SCALE GENOMIC DNA]</scope>
    <source>
        <strain evidence="7 8">YIM 13062</strain>
    </source>
</reference>
<comment type="pathway">
    <text evidence="3 4">Cofactor biosynthesis; coenzyme A biosynthesis; CoA from (R)-pantothenate: step 3/5.</text>
</comment>
<proteinExistence type="inferred from homology"/>
<evidence type="ECO:0000256" key="2">
    <source>
        <dbReference type="ARBA" id="ARBA00023239"/>
    </source>
</evidence>
<evidence type="ECO:0000313" key="7">
    <source>
        <dbReference type="EMBL" id="NKE08730.1"/>
    </source>
</evidence>
<keyword evidence="8" id="KW-1185">Reference proteome</keyword>
<keyword evidence="3" id="KW-0511">Multifunctional enzyme</keyword>
<organism evidence="7 8">
    <name type="scientific">Kocuria subflava</name>
    <dbReference type="NCBI Taxonomy" id="1736139"/>
    <lineage>
        <taxon>Bacteria</taxon>
        <taxon>Bacillati</taxon>
        <taxon>Actinomycetota</taxon>
        <taxon>Actinomycetes</taxon>
        <taxon>Micrococcales</taxon>
        <taxon>Micrococcaceae</taxon>
        <taxon>Kocuria</taxon>
    </lineage>
</organism>
<dbReference type="InterPro" id="IPR035929">
    <property type="entry name" value="CoaB-like_sf"/>
</dbReference>
<dbReference type="PANTHER" id="PTHR14359">
    <property type="entry name" value="HOMO-OLIGOMERIC FLAVIN CONTAINING CYS DECARBOXYLASE FAMILY"/>
    <property type="match status" value="1"/>
</dbReference>
<dbReference type="GO" id="GO:0046872">
    <property type="term" value="F:metal ion binding"/>
    <property type="evidence" value="ECO:0007669"/>
    <property type="project" value="UniProtKB-KW"/>
</dbReference>
<feature type="region of interest" description="Phosphopantothenate--cysteine ligase" evidence="3">
    <location>
        <begin position="195"/>
        <end position="424"/>
    </location>
</feature>
<dbReference type="PANTHER" id="PTHR14359:SF6">
    <property type="entry name" value="PHOSPHOPANTOTHENOYLCYSTEINE DECARBOXYLASE"/>
    <property type="match status" value="1"/>
</dbReference>
<dbReference type="GO" id="GO:0010181">
    <property type="term" value="F:FMN binding"/>
    <property type="evidence" value="ECO:0007669"/>
    <property type="project" value="UniProtKB-UniRule"/>
</dbReference>
<comment type="similarity">
    <text evidence="3 4">In the N-terminal section; belongs to the HFCD (homo-oligomeric flavin containing Cys decarboxylase) superfamily.</text>
</comment>
<dbReference type="Pfam" id="PF04127">
    <property type="entry name" value="DFP"/>
    <property type="match status" value="1"/>
</dbReference>
<keyword evidence="1 3" id="KW-0210">Decarboxylase</keyword>
<feature type="domain" description="Flavoprotein" evidence="5">
    <location>
        <begin position="1"/>
        <end position="143"/>
    </location>
</feature>
<dbReference type="AlphaFoldDB" id="A0A846TP56"/>
<evidence type="ECO:0000259" key="5">
    <source>
        <dbReference type="Pfam" id="PF02441"/>
    </source>
</evidence>
<dbReference type="GO" id="GO:0004632">
    <property type="term" value="F:phosphopantothenate--cysteine ligase activity"/>
    <property type="evidence" value="ECO:0007669"/>
    <property type="project" value="UniProtKB-UniRule"/>
</dbReference>
<dbReference type="SUPFAM" id="SSF52507">
    <property type="entry name" value="Homo-oligomeric flavin-containing Cys decarboxylases, HFCD"/>
    <property type="match status" value="1"/>
</dbReference>
<evidence type="ECO:0000313" key="8">
    <source>
        <dbReference type="Proteomes" id="UP000521379"/>
    </source>
</evidence>
<comment type="function">
    <text evidence="4">Catalyzes two steps in the biosynthesis of coenzyme A. In the first step cysteine is conjugated to 4'-phosphopantothenate to form 4-phosphopantothenoylcysteine, in the latter compound is decarboxylated to form 4'-phosphopantotheine.</text>
</comment>
<feature type="region of interest" description="Phosphopantothenoylcysteine decarboxylase" evidence="3">
    <location>
        <begin position="1"/>
        <end position="194"/>
    </location>
</feature>
<accession>A0A846TP56</accession>
<dbReference type="Pfam" id="PF02441">
    <property type="entry name" value="Flavoprotein"/>
    <property type="match status" value="1"/>
</dbReference>
<keyword evidence="3" id="KW-0479">Metal-binding</keyword>
<dbReference type="RefSeq" id="WP_119932417.1">
    <property type="nucleotide sequence ID" value="NZ_JAAVUN010000002.1"/>
</dbReference>
<dbReference type="InterPro" id="IPR036551">
    <property type="entry name" value="Flavin_trans-like"/>
</dbReference>
<sequence length="424" mass="44382">MRIVLGVGGGIAAYKSAMLLRLFSEAGHHVVPIPSRAALEFVGAATWEALSGEEVSTEVFDRVPTVNHVGQGQAADLVVIAPATADLLARAAHGHADDLLTTTLLATEAPVLFAPAMHTEMWANPAVQENVAMLRRHGHTVLEPAVGRLTGKDSGPGRLPDPEIIRDAALTLVQEASSALVNEPGTDLPLTGLRAVVSTGGTQEALDPVRYLGNRSSGKQGLAVVRALAAAGADVDLVAAHVDVPLPQQRTQTNGGPSMGVTRVGSALELKEAMEASAHDADIVVMTAAVADFRPAQVAGTKIKKSTDNDDAPVIQLVRNPDILRSLVQQRQDQARDQLIVGFAAETGDDQNDPVSLGRQKLARKGCDLLCVNQVGTDLVFGQDTTAVTILAADGSEPVTVAGSKDDVAQALTEQIVRLHQRSH</sequence>
<keyword evidence="3 4" id="KW-0436">Ligase</keyword>
<keyword evidence="3" id="KW-0460">Magnesium</keyword>
<evidence type="ECO:0000256" key="3">
    <source>
        <dbReference type="HAMAP-Rule" id="MF_02225"/>
    </source>
</evidence>
<comment type="pathway">
    <text evidence="3 4">Cofactor biosynthesis; coenzyme A biosynthesis; CoA from (R)-pantothenate: step 2/5.</text>
</comment>
<dbReference type="SUPFAM" id="SSF102645">
    <property type="entry name" value="CoaB-like"/>
    <property type="match status" value="1"/>
</dbReference>
<comment type="function">
    <text evidence="3">Catalyzes two sequential steps in the biosynthesis of coenzyme A. In the first step cysteine is conjugated to 4'-phosphopantothenate to form 4-phosphopantothenoylcysteine. In the second step the latter compound is decarboxylated to form 4'-phosphopantotheine.</text>
</comment>
<dbReference type="NCBIfam" id="TIGR00521">
    <property type="entry name" value="coaBC_dfp"/>
    <property type="match status" value="1"/>
</dbReference>
<keyword evidence="3 4" id="KW-0285">Flavoprotein</keyword>
<dbReference type="InterPro" id="IPR007085">
    <property type="entry name" value="DNA/pantothenate-metab_flavo_C"/>
</dbReference>
<dbReference type="EC" id="6.3.2.5" evidence="3"/>
<dbReference type="InterPro" id="IPR005252">
    <property type="entry name" value="CoaBC"/>
</dbReference>
<keyword evidence="2 3" id="KW-0456">Lyase</keyword>
<feature type="binding site" evidence="3">
    <location>
        <position position="361"/>
    </location>
    <ligand>
        <name>CTP</name>
        <dbReference type="ChEBI" id="CHEBI:37563"/>
    </ligand>
</feature>
<keyword evidence="3 4" id="KW-0288">FMN</keyword>
<dbReference type="Gene3D" id="3.40.50.10300">
    <property type="entry name" value="CoaB-like"/>
    <property type="match status" value="1"/>
</dbReference>
<feature type="domain" description="DNA/pantothenate metabolism flavoprotein C-terminal" evidence="6">
    <location>
        <begin position="190"/>
        <end position="418"/>
    </location>
</feature>
<protein>
    <recommendedName>
        <fullName evidence="3">Coenzyme A biosynthesis bifunctional protein CoaBC</fullName>
    </recommendedName>
    <alternativeName>
        <fullName evidence="3">DNA/pantothenate metabolism flavoprotein</fullName>
    </alternativeName>
    <alternativeName>
        <fullName evidence="3">Phosphopantothenoylcysteine synthetase/decarboxylase</fullName>
        <shortName evidence="3">PPCS-PPCDC</shortName>
    </alternativeName>
    <domain>
        <recommendedName>
            <fullName evidence="3">Phosphopantothenoylcysteine decarboxylase</fullName>
            <shortName evidence="3">PPC decarboxylase</shortName>
            <shortName evidence="3">PPC-DC</shortName>
            <ecNumber evidence="3">4.1.1.36</ecNumber>
        </recommendedName>
        <alternativeName>
            <fullName evidence="3">CoaC</fullName>
        </alternativeName>
    </domain>
    <domain>
        <recommendedName>
            <fullName evidence="3">Phosphopantothenate--cysteine ligase</fullName>
            <ecNumber evidence="3">6.3.2.5</ecNumber>
        </recommendedName>
        <alternativeName>
            <fullName evidence="3">CoaB</fullName>
        </alternativeName>
        <alternativeName>
            <fullName evidence="3">Phosphopantothenoylcysteine synthetase</fullName>
            <shortName evidence="3">PPC synthetase</shortName>
            <shortName evidence="3">PPC-S</shortName>
        </alternativeName>
    </domain>
</protein>
<comment type="cofactor">
    <cofactor evidence="3">
        <name>Mg(2+)</name>
        <dbReference type="ChEBI" id="CHEBI:18420"/>
    </cofactor>
</comment>
<dbReference type="InterPro" id="IPR003382">
    <property type="entry name" value="Flavoprotein"/>
</dbReference>
<comment type="similarity">
    <text evidence="3 4">In the C-terminal section; belongs to the PPC synthetase family.</text>
</comment>
<feature type="binding site" evidence="3">
    <location>
        <position position="292"/>
    </location>
    <ligand>
        <name>CTP</name>
        <dbReference type="ChEBI" id="CHEBI:37563"/>
    </ligand>
</feature>